<dbReference type="Gene3D" id="1.25.40.10">
    <property type="entry name" value="Tetratricopeptide repeat domain"/>
    <property type="match status" value="2"/>
</dbReference>
<name>A0A5M6IRR5_9PROT</name>
<evidence type="ECO:0000259" key="2">
    <source>
        <dbReference type="SMART" id="SM01043"/>
    </source>
</evidence>
<dbReference type="InterPro" id="IPR005158">
    <property type="entry name" value="BTAD"/>
</dbReference>
<dbReference type="Gene3D" id="1.10.10.10">
    <property type="entry name" value="Winged helix-like DNA-binding domain superfamily/Winged helix DNA-binding domain"/>
    <property type="match status" value="1"/>
</dbReference>
<feature type="domain" description="Bacterial transcriptional activator" evidence="2">
    <location>
        <begin position="111"/>
        <end position="242"/>
    </location>
</feature>
<dbReference type="InterPro" id="IPR051677">
    <property type="entry name" value="AfsR-DnrI-RedD_regulator"/>
</dbReference>
<dbReference type="GO" id="GO:0006355">
    <property type="term" value="P:regulation of DNA-templated transcription"/>
    <property type="evidence" value="ECO:0007669"/>
    <property type="project" value="InterPro"/>
</dbReference>
<comment type="caution">
    <text evidence="3">The sequence shown here is derived from an EMBL/GenBank/DDBJ whole genome shotgun (WGS) entry which is preliminary data.</text>
</comment>
<reference evidence="3 4" key="1">
    <citation type="submission" date="2019-09" db="EMBL/GenBank/DDBJ databases">
        <title>Genome sequence of Rhodovastum atsumiense, a diverse member of the Acetobacteraceae family of non-sulfur purple photosynthetic bacteria.</title>
        <authorList>
            <person name="Meyer T."/>
            <person name="Kyndt J."/>
        </authorList>
    </citation>
    <scope>NUCLEOTIDE SEQUENCE [LARGE SCALE GENOMIC DNA]</scope>
    <source>
        <strain evidence="3 4">DSM 21279</strain>
    </source>
</reference>
<dbReference type="InterPro" id="IPR036388">
    <property type="entry name" value="WH-like_DNA-bd_sf"/>
</dbReference>
<dbReference type="InterPro" id="IPR011990">
    <property type="entry name" value="TPR-like_helical_dom_sf"/>
</dbReference>
<dbReference type="SUPFAM" id="SSF48452">
    <property type="entry name" value="TPR-like"/>
    <property type="match status" value="2"/>
</dbReference>
<accession>A0A5M6IRR5</accession>
<dbReference type="GO" id="GO:0003677">
    <property type="term" value="F:DNA binding"/>
    <property type="evidence" value="ECO:0007669"/>
    <property type="project" value="InterPro"/>
</dbReference>
<sequence>MMPASPSHGDPVLVRLRLIGQMEAWTLTSENVLPSGRKTRALLAIVALSAPRPVLRGRLAEMLWSRRPEEQARASLRQEIHRLTEALAPVGAPILTVNRDHLMLRPGTVWIDVDEVLRASPERPAALGLLDGDLLEDLDGLDPTFDAWLASERERLIDRARVLAEQLLREKSEPEPTIAAAQQLLAIDRSHEGAWRALMRAYAARGERGMAIQAYERCRTVLSDLLDAHPSEETQRVAAEIRAVAPVPRSAPVTQPGSVPRDLESRSVARGPVRMDVRHEARAEPHAEARPQAPRGGARIGVLPLQPIGTTEAEAHLSAGLADEITAALARFRWMFLVSSSSLARFATQTRDEAAIRRTFNIDFLLDGTIQRVPDRLRVALRLLDLRAGNQVVWSRRFDREITDLLTLQDEVAAEVVAQIDPEILLIEAQRVTARPPADSTAYDLVLRAIPLLSRMDRVQFMQAGELLRQAITLEPDYAAASAWFAFWHIFLYGQGWTNDPAAVMAEAGRLANRAITLDPQDARALAIAGHVRAFLHKRLREALSLHERALTVNPNLVMAWALSAAAFAFLGDLDTATTRMERYKKLSPYDPHAFFYDTIFILIALLRHDHEEAVTRGREVSEMNPAFSAPCKPYLAALGHLGRVEEAALVRERLLAIEPEFTIARFVASSPFDRIEDCEHYVAGLRLAGVAEG</sequence>
<dbReference type="PANTHER" id="PTHR35807">
    <property type="entry name" value="TRANSCRIPTIONAL REGULATOR REDD-RELATED"/>
    <property type="match status" value="1"/>
</dbReference>
<evidence type="ECO:0000313" key="4">
    <source>
        <dbReference type="Proteomes" id="UP000325255"/>
    </source>
</evidence>
<protein>
    <recommendedName>
        <fullName evidence="2">Bacterial transcriptional activator domain-containing protein</fullName>
    </recommendedName>
</protein>
<dbReference type="Proteomes" id="UP000325255">
    <property type="component" value="Unassembled WGS sequence"/>
</dbReference>
<dbReference type="SMART" id="SM01043">
    <property type="entry name" value="BTAD"/>
    <property type="match status" value="1"/>
</dbReference>
<dbReference type="Pfam" id="PF03704">
    <property type="entry name" value="BTAD"/>
    <property type="match status" value="1"/>
</dbReference>
<dbReference type="AlphaFoldDB" id="A0A5M6IRR5"/>
<feature type="compositionally biased region" description="Basic and acidic residues" evidence="1">
    <location>
        <begin position="279"/>
        <end position="289"/>
    </location>
</feature>
<dbReference type="InterPro" id="IPR016032">
    <property type="entry name" value="Sig_transdc_resp-reg_C-effctor"/>
</dbReference>
<dbReference type="EMBL" id="VWPK01000025">
    <property type="protein sequence ID" value="KAA5610983.1"/>
    <property type="molecule type" value="Genomic_DNA"/>
</dbReference>
<evidence type="ECO:0000256" key="1">
    <source>
        <dbReference type="SAM" id="MobiDB-lite"/>
    </source>
</evidence>
<dbReference type="OrthoDB" id="7888886at2"/>
<organism evidence="3 4">
    <name type="scientific">Rhodovastum atsumiense</name>
    <dbReference type="NCBI Taxonomy" id="504468"/>
    <lineage>
        <taxon>Bacteria</taxon>
        <taxon>Pseudomonadati</taxon>
        <taxon>Pseudomonadota</taxon>
        <taxon>Alphaproteobacteria</taxon>
        <taxon>Acetobacterales</taxon>
        <taxon>Acetobacteraceae</taxon>
        <taxon>Rhodovastum</taxon>
    </lineage>
</organism>
<dbReference type="SUPFAM" id="SSF46894">
    <property type="entry name" value="C-terminal effector domain of the bipartite response regulators"/>
    <property type="match status" value="1"/>
</dbReference>
<evidence type="ECO:0000313" key="3">
    <source>
        <dbReference type="EMBL" id="KAA5610983.1"/>
    </source>
</evidence>
<proteinExistence type="predicted"/>
<gene>
    <name evidence="3" type="ORF">F1189_16360</name>
</gene>
<feature type="region of interest" description="Disordered" evidence="1">
    <location>
        <begin position="279"/>
        <end position="298"/>
    </location>
</feature>
<dbReference type="RefSeq" id="WP_150041906.1">
    <property type="nucleotide sequence ID" value="NZ_OW485601.1"/>
</dbReference>
<keyword evidence="4" id="KW-1185">Reference proteome</keyword>